<dbReference type="Proteomes" id="UP001153331">
    <property type="component" value="Unassembled WGS sequence"/>
</dbReference>
<keyword evidence="2" id="KW-1185">Reference proteome</keyword>
<evidence type="ECO:0000313" key="1">
    <source>
        <dbReference type="EMBL" id="KAJ8106976.1"/>
    </source>
</evidence>
<sequence>MANQLRAARDADPRDRQRVLCSDPAVIRPWFDLVQNVKAKYGILDADTYNFDETGFTMGVGNRVRVVTASERRTQPIGVQQGDREWVTLIAAINAIGWAIAPYLIFKAKNHDASWYPNLKPQWRIGPREPQVALFPGALRGEQDNYPLREIRGLALDHIGRIDKKAFIATFAKVFKQAFLKANITASFKATGLVPNDPLVVLSKLDVKVRTPTPPALTAPVSTAHMDAAPAPKMHHSFAAMDAPGDTQPDSQMHKDWTSGIFGTAETTTRIPSPRGGAKSLFTEHDDEDEAEPLTDDVEVIVSSQLEQDAAMTSPTALEDDRGPSLCTDNAFTSPLKFETPAVADRKRSSSGQMLSSAVGVETTPDTVASASAFGGAFGVSGFGQPLSLTQAFDLTQARTSPVIAGTEDPIFQRPSPNFHNIRHSSPIPVLSSPIKVMRNERSDPVTRSSSEPRSEYVTMKESQERRKLTKGAQRIPVVQEDSWEEPSAAQKRLQRQRQREQAHREAGLSLSRVSAPAIGAAHGDRRRKGDAQRSPKARREVPQHIWHDGVQEDDDVAMRDPSQQLAPEGEEMDRSPDDLSQDVAVAAQARMRYSGLENGVQVPKTSSHPQRTQPDHTPGNESRLNSPSPEPQREPQMQAPASQSILRTAPHSSRGSVAVMDSQPDVTAGPESWPRPDTRFPSSPSINQYSINQTTVTSKTGYTSQMISSSMVQMPPGMSLAVDDDVDEEVPEEDERVPSSPPMLTGELTYDEHGYEEHRDADEEHEIDDITTGGGDVPMEEEDDLPTAKPDRVDDNDDATAAPDRSDVDPDVETDIAQPLKVDDRTDHEIPETLEDDKQYDTAQNETTESLENHKAEKPVVPAVSAPGFQRQDTIPDIDALDETQPSYFIEDVPAQQEDALPALVSQNEIQMQENTDGSEPFQTANEQQTASQLHMPAPTSSRDDGSDSVHDVSRIRSLNDIANLPNTQRSAGEEIEIPSLSGFDDANGDTHMSSPVPTPAAKRRKTASTTKSSVFRSPVKRAPDTDLVQKIPPSPLKNLQQMREETPPTASAQEREELGALAAAKARESVTAVFSRPATLKSKKSKDLSRTARPQNSKKGSLKSARAVIDTMSSPNNSPSKSKASATEERPVPTTPTRKAVIPVSKSVDVEMGDAGESTDELASSPPPSATHLPVRLTPRKAEVPTGEVVVPNRVFASWPGSHYYPATFMGRSDSKQLQVRFDDGNTTSLEAFQVRSLDLKSGDQVKVDEPGMKKHTYVVVGLTDKCDDLHNYEFPMTDRYGHLAVVLEEKQRESLPTGRGVPQPKQVTVHIASVYLTTQLWGRLRDRSFQLSPPSSPSKGSQRGTPVRAEALTTPSFTRRGLAAPSLLKDATHRAGSVASSSRSGSGVFSNMAFVLTSTGDGMNKDAVARTIKTNAGRVLEQGFHELFDLEAIELSASQSRRTSASTIEGAGMLTLKEEFKKLGFVALITDSHSRSTKYLQALALNVPCLHLRWVNDSLSGSNALSFARYLLPAGLSKYLDSNGVVRSRAMRIYDPSRDDISFEKTLQDRDLLLQNQSVLLVTGRSKKEIEKRQPFVFLTHALGASNVGRCADLSAATQLLTQGQWDWVYVDNEQGGVADAAAELFGTGAPAKSAKGSFKKGKKRKRDDAEAEDLVAEGEVAGRKVRVASAEFVIQSLILGALADD</sequence>
<dbReference type="EMBL" id="JAPHNI010001033">
    <property type="protein sequence ID" value="KAJ8106976.1"/>
    <property type="molecule type" value="Genomic_DNA"/>
</dbReference>
<name>A0ACC2HVH9_9PLEO</name>
<gene>
    <name evidence="1" type="ORF">OPT61_g9182</name>
</gene>
<protein>
    <submittedName>
        <fullName evidence="1">Uncharacterized protein</fullName>
    </submittedName>
</protein>
<accession>A0ACC2HVH9</accession>
<evidence type="ECO:0000313" key="2">
    <source>
        <dbReference type="Proteomes" id="UP001153331"/>
    </source>
</evidence>
<proteinExistence type="predicted"/>
<comment type="caution">
    <text evidence="1">The sequence shown here is derived from an EMBL/GenBank/DDBJ whole genome shotgun (WGS) entry which is preliminary data.</text>
</comment>
<reference evidence="1" key="1">
    <citation type="submission" date="2022-11" db="EMBL/GenBank/DDBJ databases">
        <title>Genome Sequence of Boeremia exigua.</title>
        <authorList>
            <person name="Buettner E."/>
        </authorList>
    </citation>
    <scope>NUCLEOTIDE SEQUENCE</scope>
    <source>
        <strain evidence="1">CU02</strain>
    </source>
</reference>
<organism evidence="1 2">
    <name type="scientific">Boeremia exigua</name>
    <dbReference type="NCBI Taxonomy" id="749465"/>
    <lineage>
        <taxon>Eukaryota</taxon>
        <taxon>Fungi</taxon>
        <taxon>Dikarya</taxon>
        <taxon>Ascomycota</taxon>
        <taxon>Pezizomycotina</taxon>
        <taxon>Dothideomycetes</taxon>
        <taxon>Pleosporomycetidae</taxon>
        <taxon>Pleosporales</taxon>
        <taxon>Pleosporineae</taxon>
        <taxon>Didymellaceae</taxon>
        <taxon>Boeremia</taxon>
    </lineage>
</organism>